<evidence type="ECO:0000313" key="2">
    <source>
        <dbReference type="EMBL" id="MBB5130689.1"/>
    </source>
</evidence>
<comment type="caution">
    <text evidence="2">The sequence shown here is derived from an EMBL/GenBank/DDBJ whole genome shotgun (WGS) entry which is preliminary data.</text>
</comment>
<protein>
    <submittedName>
        <fullName evidence="2">Uncharacterized protein</fullName>
    </submittedName>
</protein>
<dbReference type="AlphaFoldDB" id="A0A840NV55"/>
<keyword evidence="3" id="KW-1185">Reference proteome</keyword>
<gene>
    <name evidence="2" type="ORF">HNP84_000377</name>
</gene>
<accession>A0A840NV55</accession>
<reference evidence="2 3" key="1">
    <citation type="submission" date="2020-08" db="EMBL/GenBank/DDBJ databases">
        <title>Genomic Encyclopedia of Type Strains, Phase IV (KMG-IV): sequencing the most valuable type-strain genomes for metagenomic binning, comparative biology and taxonomic classification.</title>
        <authorList>
            <person name="Goeker M."/>
        </authorList>
    </citation>
    <scope>NUCLEOTIDE SEQUENCE [LARGE SCALE GENOMIC DNA]</scope>
    <source>
        <strain evidence="2 3">DSM 45615</strain>
    </source>
</reference>
<proteinExistence type="predicted"/>
<evidence type="ECO:0000256" key="1">
    <source>
        <dbReference type="SAM" id="SignalP"/>
    </source>
</evidence>
<dbReference type="RefSeq" id="WP_185047541.1">
    <property type="nucleotide sequence ID" value="NZ_BAABIX010000006.1"/>
</dbReference>
<sequence length="144" mass="15558">MKRTIPVLAVATGVLGAMLTGISPASAAASAVDCSTGGYTYVLNTYVPTNIQRPGVDGSTYNLSGQKAYTHEVCLDIPDTSTFTIEVRIRSADGSTNVFVDDRPGDKVFRFSPGAYSFWQTYGTMTGPDSTYIYYTWNEKKIPA</sequence>
<feature type="signal peptide" evidence="1">
    <location>
        <begin position="1"/>
        <end position="27"/>
    </location>
</feature>
<dbReference type="Proteomes" id="UP000578449">
    <property type="component" value="Unassembled WGS sequence"/>
</dbReference>
<evidence type="ECO:0000313" key="3">
    <source>
        <dbReference type="Proteomes" id="UP000578449"/>
    </source>
</evidence>
<keyword evidence="1" id="KW-0732">Signal</keyword>
<dbReference type="EMBL" id="JACHGN010000001">
    <property type="protein sequence ID" value="MBB5130689.1"/>
    <property type="molecule type" value="Genomic_DNA"/>
</dbReference>
<name>A0A840NV55_9ACTN</name>
<feature type="chain" id="PRO_5032753807" evidence="1">
    <location>
        <begin position="28"/>
        <end position="144"/>
    </location>
</feature>
<organism evidence="2 3">
    <name type="scientific">Thermocatellispora tengchongensis</name>
    <dbReference type="NCBI Taxonomy" id="1073253"/>
    <lineage>
        <taxon>Bacteria</taxon>
        <taxon>Bacillati</taxon>
        <taxon>Actinomycetota</taxon>
        <taxon>Actinomycetes</taxon>
        <taxon>Streptosporangiales</taxon>
        <taxon>Streptosporangiaceae</taxon>
        <taxon>Thermocatellispora</taxon>
    </lineage>
</organism>